<dbReference type="AlphaFoldDB" id="A0A813BE68"/>
<evidence type="ECO:0000313" key="6">
    <source>
        <dbReference type="EMBL" id="CAE7901069.1"/>
    </source>
</evidence>
<dbReference type="Pfam" id="PF13424">
    <property type="entry name" value="TPR_12"/>
    <property type="match status" value="1"/>
</dbReference>
<feature type="region of interest" description="Disordered" evidence="5">
    <location>
        <begin position="114"/>
        <end position="135"/>
    </location>
</feature>
<dbReference type="PANTHER" id="PTHR47790:SF2">
    <property type="entry name" value="TRNA_TMRNA (URACIL-C(5))-METHYLTRANSFERASE"/>
    <property type="match status" value="1"/>
</dbReference>
<dbReference type="SUPFAM" id="SSF48452">
    <property type="entry name" value="TPR-like"/>
    <property type="match status" value="1"/>
</dbReference>
<protein>
    <submittedName>
        <fullName evidence="6">TrmA protein</fullName>
    </submittedName>
</protein>
<dbReference type="Pfam" id="PF05958">
    <property type="entry name" value="tRNA_U5-meth_tr"/>
    <property type="match status" value="1"/>
</dbReference>
<keyword evidence="3" id="KW-0949">S-adenosyl-L-methionine</keyword>
<dbReference type="GO" id="GO:0019843">
    <property type="term" value="F:rRNA binding"/>
    <property type="evidence" value="ECO:0007669"/>
    <property type="project" value="TreeGrafter"/>
</dbReference>
<dbReference type="EMBL" id="CAJNJA010070508">
    <property type="protein sequence ID" value="CAE7901069.1"/>
    <property type="molecule type" value="Genomic_DNA"/>
</dbReference>
<dbReference type="InterPro" id="IPR011990">
    <property type="entry name" value="TPR-like_helical_dom_sf"/>
</dbReference>
<dbReference type="InterPro" id="IPR019734">
    <property type="entry name" value="TPR_rpt"/>
</dbReference>
<keyword evidence="2" id="KW-0808">Transferase</keyword>
<sequence length="1000" mass="112031">MVWLQRFLPAADRSTSTSKPLQNGTWQGCGPAAGLSSPSTPQVVPPAAFAGVWRQGSFSADPSVPVRRASEVNERSPPEAAAFSACRPALAHQQRRTEAGFLPKTGTSAWVPRLVPRVPESPPKAAPRRRLRHHSETPAEDLSVVALPIWLGSSSQEIVLLKDIKSIVPEDLHQHDDVIAIEEAESDASFCAAYRRFVDAAEHLEQAICVRQQLLGDDHEELLVSIEKYVVSCNAWGVQCLSAGNYIAALELFKKAEAMTEADNVPNFKRRVVLRAVTFNNLCCYYRTRGKLNAALQFAEKALKIEEKYKEADSPARSYLNYGVLLSNSGRHGEALERVERAVAVLLDQHRHEEAEATQKPEPTEISQLLVVAHYNMFVEHLHLKQFASSLQCLQRAVSVAQNKLGTSHTLTTKMQEVHAEAQARLERKASAECFRTTAAAVESSPVFFHYQDGHCHPWQKVHLSQADAARAQEILADQKQITLRRLRPPDPRPPEKPRIRSRRPKQTSRLPAIGVEVTGRFWESHPKLLDTEGYAGSPILTQQAHGAQPMVEVLALKQLAGTSPRGGRGGAEREMSPADDAKAATQPLLGPGRPQIVPAPPGAPPEVVASWEYHHRRLQMLDEGNGLTALELGSEPHRMRAITVLRDRLDKRREKGLPAPTDYRFWKQQGRPNWSRSSGRALALLLLTLLPLAGEDLRVLALRATKQMAIPLYSRVHQLQFVAPLNFSEDLAEIQPSCLNSSSDIRRRSSLASLKRTHTPATETDEQETYPDALRDKVLMALKVLHCNGVRLPLHIRVFESPGSNFRMRGYFYVRSKDGSIEYHRGGSAPYRHRQHISMNQAMAQIQQFLPEFGLCHGIEEALFHVSSKRDVLVMLGYDKILPSSWASKARALHRRFGFHVVGSIIGRSWWARRQGRISVLRDHLLEQFDIQGTRLLYRQVCFCFFCFEVIGFFSQPNYAVAHRMLEWAVNSTRILNASHDLMELYCGSLACIGWKAML</sequence>
<dbReference type="GO" id="GO:0008033">
    <property type="term" value="P:tRNA processing"/>
    <property type="evidence" value="ECO:0007669"/>
    <property type="project" value="UniProtKB-KW"/>
</dbReference>
<dbReference type="GO" id="GO:0000049">
    <property type="term" value="F:tRNA binding"/>
    <property type="evidence" value="ECO:0007669"/>
    <property type="project" value="TreeGrafter"/>
</dbReference>
<feature type="region of interest" description="Disordered" evidence="5">
    <location>
        <begin position="486"/>
        <end position="510"/>
    </location>
</feature>
<accession>A0A813BE68</accession>
<evidence type="ECO:0000256" key="3">
    <source>
        <dbReference type="ARBA" id="ARBA00022691"/>
    </source>
</evidence>
<evidence type="ECO:0000256" key="2">
    <source>
        <dbReference type="ARBA" id="ARBA00022679"/>
    </source>
</evidence>
<organism evidence="6 7">
    <name type="scientific">Symbiodinium necroappetens</name>
    <dbReference type="NCBI Taxonomy" id="1628268"/>
    <lineage>
        <taxon>Eukaryota</taxon>
        <taxon>Sar</taxon>
        <taxon>Alveolata</taxon>
        <taxon>Dinophyceae</taxon>
        <taxon>Suessiales</taxon>
        <taxon>Symbiodiniaceae</taxon>
        <taxon>Symbiodinium</taxon>
    </lineage>
</organism>
<dbReference type="GO" id="GO:0030697">
    <property type="term" value="F:tRNA (uracil(54)-C5)-methyltransferase activity, S-adenosyl methionine-dependent"/>
    <property type="evidence" value="ECO:0007669"/>
    <property type="project" value="InterPro"/>
</dbReference>
<keyword evidence="7" id="KW-1185">Reference proteome</keyword>
<feature type="compositionally biased region" description="Basic and acidic residues" evidence="5">
    <location>
        <begin position="488"/>
        <end position="499"/>
    </location>
</feature>
<dbReference type="Pfam" id="PF13374">
    <property type="entry name" value="TPR_10"/>
    <property type="match status" value="1"/>
</dbReference>
<keyword evidence="4" id="KW-0819">tRNA processing</keyword>
<dbReference type="InterPro" id="IPR010280">
    <property type="entry name" value="U5_MeTrfase_fam"/>
</dbReference>
<keyword evidence="1" id="KW-0489">Methyltransferase</keyword>
<dbReference type="PANTHER" id="PTHR47790">
    <property type="entry name" value="TRNA/TMRNA (URACIL-C(5))-METHYLTRANSFERASE"/>
    <property type="match status" value="1"/>
</dbReference>
<evidence type="ECO:0000256" key="1">
    <source>
        <dbReference type="ARBA" id="ARBA00022603"/>
    </source>
</evidence>
<dbReference type="GO" id="GO:0032259">
    <property type="term" value="P:methylation"/>
    <property type="evidence" value="ECO:0007669"/>
    <property type="project" value="UniProtKB-KW"/>
</dbReference>
<comment type="caution">
    <text evidence="6">The sequence shown here is derived from an EMBL/GenBank/DDBJ whole genome shotgun (WGS) entry which is preliminary data.</text>
</comment>
<dbReference type="Proteomes" id="UP000601435">
    <property type="component" value="Unassembled WGS sequence"/>
</dbReference>
<dbReference type="SMART" id="SM00028">
    <property type="entry name" value="TPR"/>
    <property type="match status" value="4"/>
</dbReference>
<dbReference type="InterPro" id="IPR011869">
    <property type="entry name" value="TrmA_MeTrfase"/>
</dbReference>
<dbReference type="Gene3D" id="1.25.40.10">
    <property type="entry name" value="Tetratricopeptide repeat domain"/>
    <property type="match status" value="1"/>
</dbReference>
<reference evidence="6" key="1">
    <citation type="submission" date="2021-02" db="EMBL/GenBank/DDBJ databases">
        <authorList>
            <person name="Dougan E. K."/>
            <person name="Rhodes N."/>
            <person name="Thang M."/>
            <person name="Chan C."/>
        </authorList>
    </citation>
    <scope>NUCLEOTIDE SEQUENCE</scope>
</reference>
<evidence type="ECO:0000313" key="7">
    <source>
        <dbReference type="Proteomes" id="UP000601435"/>
    </source>
</evidence>
<evidence type="ECO:0000256" key="5">
    <source>
        <dbReference type="SAM" id="MobiDB-lite"/>
    </source>
</evidence>
<name>A0A813BE68_9DINO</name>
<dbReference type="GO" id="GO:0005829">
    <property type="term" value="C:cytosol"/>
    <property type="evidence" value="ECO:0007669"/>
    <property type="project" value="TreeGrafter"/>
</dbReference>
<dbReference type="OrthoDB" id="2148418at2759"/>
<evidence type="ECO:0000256" key="4">
    <source>
        <dbReference type="ARBA" id="ARBA00022694"/>
    </source>
</evidence>
<proteinExistence type="predicted"/>
<dbReference type="Gene3D" id="2.40.50.1070">
    <property type="match status" value="1"/>
</dbReference>
<gene>
    <name evidence="6" type="primary">trmA</name>
    <name evidence="6" type="ORF">SNEC2469_LOCUS30339</name>
</gene>